<dbReference type="GO" id="GO:0044205">
    <property type="term" value="P:'de novo' UMP biosynthetic process"/>
    <property type="evidence" value="ECO:0007669"/>
    <property type="project" value="UniProtKB-UniRule"/>
</dbReference>
<evidence type="ECO:0000256" key="6">
    <source>
        <dbReference type="HAMAP-Rule" id="MF_01208"/>
    </source>
</evidence>
<comment type="similarity">
    <text evidence="6">Belongs to the purine/pyrimidine phosphoribosyltransferase family. PyrE subfamily.</text>
</comment>
<keyword evidence="3 6" id="KW-0328">Glycosyltransferase</keyword>
<comment type="function">
    <text evidence="6">Catalyzes the transfer of a ribosyl phosphate group from 5-phosphoribose 1-diphosphate to orotate, leading to the formation of orotidine monophosphate (OMP).</text>
</comment>
<evidence type="ECO:0000256" key="1">
    <source>
        <dbReference type="ARBA" id="ARBA00004889"/>
    </source>
</evidence>
<evidence type="ECO:0000256" key="3">
    <source>
        <dbReference type="ARBA" id="ARBA00022676"/>
    </source>
</evidence>
<comment type="caution">
    <text evidence="7">The sequence shown here is derived from an EMBL/GenBank/DDBJ whole genome shotgun (WGS) entry which is preliminary data.</text>
</comment>
<evidence type="ECO:0000256" key="4">
    <source>
        <dbReference type="ARBA" id="ARBA00022679"/>
    </source>
</evidence>
<comment type="catalytic activity">
    <reaction evidence="6">
        <text>orotidine 5'-phosphate + diphosphate = orotate + 5-phospho-alpha-D-ribose 1-diphosphate</text>
        <dbReference type="Rhea" id="RHEA:10380"/>
        <dbReference type="ChEBI" id="CHEBI:30839"/>
        <dbReference type="ChEBI" id="CHEBI:33019"/>
        <dbReference type="ChEBI" id="CHEBI:57538"/>
        <dbReference type="ChEBI" id="CHEBI:58017"/>
        <dbReference type="EC" id="2.4.2.10"/>
    </reaction>
</comment>
<dbReference type="PANTHER" id="PTHR19278">
    <property type="entry name" value="OROTATE PHOSPHORIBOSYLTRANSFERASE"/>
    <property type="match status" value="1"/>
</dbReference>
<keyword evidence="6" id="KW-0460">Magnesium</keyword>
<proteinExistence type="inferred from homology"/>
<keyword evidence="5 6" id="KW-0665">Pyrimidine biosynthesis</keyword>
<reference evidence="7" key="1">
    <citation type="submission" date="2019-03" db="EMBL/GenBank/DDBJ databases">
        <title>Lake Tanganyika Metagenome-Assembled Genomes (MAGs).</title>
        <authorList>
            <person name="Tran P."/>
        </authorList>
    </citation>
    <scope>NUCLEOTIDE SEQUENCE</scope>
    <source>
        <strain evidence="7">K_DeepCast_65m_m2_066</strain>
    </source>
</reference>
<dbReference type="HAMAP" id="MF_01208">
    <property type="entry name" value="PyrE"/>
    <property type="match status" value="1"/>
</dbReference>
<organism evidence="7 8">
    <name type="scientific">Tectimicrobiota bacterium</name>
    <dbReference type="NCBI Taxonomy" id="2528274"/>
    <lineage>
        <taxon>Bacteria</taxon>
        <taxon>Pseudomonadati</taxon>
        <taxon>Nitrospinota/Tectimicrobiota group</taxon>
        <taxon>Candidatus Tectimicrobiota</taxon>
    </lineage>
</organism>
<dbReference type="GO" id="GO:0019856">
    <property type="term" value="P:pyrimidine nucleobase biosynthetic process"/>
    <property type="evidence" value="ECO:0007669"/>
    <property type="project" value="TreeGrafter"/>
</dbReference>
<feature type="binding site" description="in other chain" evidence="6">
    <location>
        <begin position="130"/>
        <end position="138"/>
    </location>
    <ligand>
        <name>5-phospho-alpha-D-ribose 1-diphosphate</name>
        <dbReference type="ChEBI" id="CHEBI:58017"/>
        <note>ligand shared between dimeric partners</note>
    </ligand>
</feature>
<evidence type="ECO:0000313" key="7">
    <source>
        <dbReference type="EMBL" id="MBM3224339.1"/>
    </source>
</evidence>
<dbReference type="Proteomes" id="UP000712673">
    <property type="component" value="Unassembled WGS sequence"/>
</dbReference>
<sequence>MEYGDKRVANLWLADELWQLGAIQFGDFSLGTAVHSPVYLNLRLLISNPSALRETAEVMLEEVRTLQNMRHPRLAHYDLIAGVPFGGLHLATAFSLLSGTPMIYLHPSQDGREQRIEGTYSSGQTVLIIDDLITGGRSIVQTAARLTAEHLIVEDALVLLDRQHGGQVRLKREGINLASILTLEAVLRYLGASQKILPEWYHRCLEYLGKSYETP</sequence>
<dbReference type="InterPro" id="IPR000836">
    <property type="entry name" value="PRTase_dom"/>
</dbReference>
<dbReference type="GO" id="GO:0000287">
    <property type="term" value="F:magnesium ion binding"/>
    <property type="evidence" value="ECO:0007669"/>
    <property type="project" value="UniProtKB-UniRule"/>
</dbReference>
<gene>
    <name evidence="6" type="primary">pyrE</name>
    <name evidence="7" type="ORF">FJZ47_11115</name>
</gene>
<feature type="binding site" evidence="6">
    <location>
        <position position="134"/>
    </location>
    <ligand>
        <name>orotate</name>
        <dbReference type="ChEBI" id="CHEBI:30839"/>
    </ligand>
</feature>
<dbReference type="SUPFAM" id="SSF53271">
    <property type="entry name" value="PRTase-like"/>
    <property type="match status" value="1"/>
</dbReference>
<dbReference type="AlphaFoldDB" id="A0A938B2T1"/>
<dbReference type="InterPro" id="IPR029057">
    <property type="entry name" value="PRTase-like"/>
</dbReference>
<keyword evidence="4 6" id="KW-0808">Transferase</keyword>
<dbReference type="Gene3D" id="3.40.50.2020">
    <property type="match status" value="1"/>
</dbReference>
<evidence type="ECO:0000313" key="8">
    <source>
        <dbReference type="Proteomes" id="UP000712673"/>
    </source>
</evidence>
<protein>
    <recommendedName>
        <fullName evidence="2 6">Orotate phosphoribosyltransferase</fullName>
        <shortName evidence="6">OPRT</shortName>
        <shortName evidence="6">OPRTase</shortName>
        <ecNumber evidence="2 6">2.4.2.10</ecNumber>
    </recommendedName>
</protein>
<dbReference type="InterPro" id="IPR023031">
    <property type="entry name" value="OPRT"/>
</dbReference>
<dbReference type="EC" id="2.4.2.10" evidence="2 6"/>
<accession>A0A938B2T1</accession>
<comment type="cofactor">
    <cofactor evidence="6">
        <name>Mg(2+)</name>
        <dbReference type="ChEBI" id="CHEBI:18420"/>
    </cofactor>
</comment>
<comment type="caution">
    <text evidence="6">Lacks conserved residue(s) required for the propagation of feature annotation.</text>
</comment>
<evidence type="ECO:0000256" key="2">
    <source>
        <dbReference type="ARBA" id="ARBA00011971"/>
    </source>
</evidence>
<feature type="binding site" evidence="6">
    <location>
        <position position="162"/>
    </location>
    <ligand>
        <name>orotate</name>
        <dbReference type="ChEBI" id="CHEBI:30839"/>
    </ligand>
</feature>
<evidence type="ECO:0000256" key="5">
    <source>
        <dbReference type="ARBA" id="ARBA00022975"/>
    </source>
</evidence>
<dbReference type="GO" id="GO:0004588">
    <property type="term" value="F:orotate phosphoribosyltransferase activity"/>
    <property type="evidence" value="ECO:0007669"/>
    <property type="project" value="UniProtKB-UniRule"/>
</dbReference>
<dbReference type="GO" id="GO:0004590">
    <property type="term" value="F:orotidine-5'-phosphate decarboxylase activity"/>
    <property type="evidence" value="ECO:0007669"/>
    <property type="project" value="TreeGrafter"/>
</dbReference>
<dbReference type="CDD" id="cd06223">
    <property type="entry name" value="PRTases_typeI"/>
    <property type="match status" value="1"/>
</dbReference>
<comment type="pathway">
    <text evidence="1 6">Pyrimidine metabolism; UMP biosynthesis via de novo pathway; UMP from orotate: step 1/2.</text>
</comment>
<name>A0A938B2T1_UNCTE</name>
<dbReference type="PANTHER" id="PTHR19278:SF9">
    <property type="entry name" value="URIDINE 5'-MONOPHOSPHATE SYNTHASE"/>
    <property type="match status" value="1"/>
</dbReference>
<dbReference type="EMBL" id="VGLS01000301">
    <property type="protein sequence ID" value="MBM3224339.1"/>
    <property type="molecule type" value="Genomic_DNA"/>
</dbReference>
<comment type="subunit">
    <text evidence="6">Homodimer.</text>
</comment>